<dbReference type="FunFam" id="3.40.50.10860:FF:000001">
    <property type="entry name" value="Bifunctional protein FolD"/>
    <property type="match status" value="1"/>
</dbReference>
<evidence type="ECO:0000256" key="9">
    <source>
        <dbReference type="ARBA" id="ARBA00036357"/>
    </source>
</evidence>
<evidence type="ECO:0000256" key="12">
    <source>
        <dbReference type="ARBA" id="ARBA00061364"/>
    </source>
</evidence>
<comment type="subunit">
    <text evidence="2">Homodimer.</text>
</comment>
<dbReference type="PRINTS" id="PR00085">
    <property type="entry name" value="THFDHDRGNASE"/>
</dbReference>
<dbReference type="GO" id="GO:0004477">
    <property type="term" value="F:methenyltetrahydrofolate cyclohydrolase activity"/>
    <property type="evidence" value="ECO:0007669"/>
    <property type="project" value="UniProtKB-EC"/>
</dbReference>
<dbReference type="AlphaFoldDB" id="A0A4S4EG88"/>
<dbReference type="CDD" id="cd01080">
    <property type="entry name" value="NAD_bind_m-THF_DH_Cyclohyd"/>
    <property type="match status" value="1"/>
</dbReference>
<dbReference type="Pfam" id="PF00763">
    <property type="entry name" value="THF_DHG_CYH"/>
    <property type="match status" value="1"/>
</dbReference>
<evidence type="ECO:0000256" key="2">
    <source>
        <dbReference type="ARBA" id="ARBA00011738"/>
    </source>
</evidence>
<dbReference type="PANTHER" id="PTHR48099">
    <property type="entry name" value="C-1-TETRAHYDROFOLATE SYNTHASE, CYTOPLASMIC-RELATED"/>
    <property type="match status" value="1"/>
</dbReference>
<comment type="function">
    <text evidence="11">Catalyzes the oxidation of 5,10-methylenetetrahydrofolate to 5,10-methenyltetrahydrofolate and then the hydrolysis of 5,10-methenyltetrahydrofolate to 10-formyltetrahydrofolate.</text>
</comment>
<evidence type="ECO:0000313" key="16">
    <source>
        <dbReference type="Proteomes" id="UP000306102"/>
    </source>
</evidence>
<keyword evidence="4" id="KW-0378">Hydrolase</keyword>
<dbReference type="InterPro" id="IPR036291">
    <property type="entry name" value="NAD(P)-bd_dom_sf"/>
</dbReference>
<evidence type="ECO:0000256" key="6">
    <source>
        <dbReference type="ARBA" id="ARBA00023002"/>
    </source>
</evidence>
<dbReference type="Pfam" id="PF02882">
    <property type="entry name" value="THF_DHG_CYH_C"/>
    <property type="match status" value="1"/>
</dbReference>
<dbReference type="SUPFAM" id="SSF53223">
    <property type="entry name" value="Aminoacid dehydrogenase-like, N-terminal domain"/>
    <property type="match status" value="1"/>
</dbReference>
<keyword evidence="3" id="KW-0554">One-carbon metabolism</keyword>
<dbReference type="Proteomes" id="UP000306102">
    <property type="component" value="Unassembled WGS sequence"/>
</dbReference>
<dbReference type="PANTHER" id="PTHR48099:SF27">
    <property type="entry name" value="BIFUNCTIONAL PROTEIN FOLD 2"/>
    <property type="match status" value="1"/>
</dbReference>
<dbReference type="InterPro" id="IPR046346">
    <property type="entry name" value="Aminoacid_DH-like_N_sf"/>
</dbReference>
<reference evidence="15 16" key="1">
    <citation type="journal article" date="2018" name="Proc. Natl. Acad. Sci. U.S.A.">
        <title>Draft genome sequence of Camellia sinensis var. sinensis provides insights into the evolution of the tea genome and tea quality.</title>
        <authorList>
            <person name="Wei C."/>
            <person name="Yang H."/>
            <person name="Wang S."/>
            <person name="Zhao J."/>
            <person name="Liu C."/>
            <person name="Gao L."/>
            <person name="Xia E."/>
            <person name="Lu Y."/>
            <person name="Tai Y."/>
            <person name="She G."/>
            <person name="Sun J."/>
            <person name="Cao H."/>
            <person name="Tong W."/>
            <person name="Gao Q."/>
            <person name="Li Y."/>
            <person name="Deng W."/>
            <person name="Jiang X."/>
            <person name="Wang W."/>
            <person name="Chen Q."/>
            <person name="Zhang S."/>
            <person name="Li H."/>
            <person name="Wu J."/>
            <person name="Wang P."/>
            <person name="Li P."/>
            <person name="Shi C."/>
            <person name="Zheng F."/>
            <person name="Jian J."/>
            <person name="Huang B."/>
            <person name="Shan D."/>
            <person name="Shi M."/>
            <person name="Fang C."/>
            <person name="Yue Y."/>
            <person name="Li F."/>
            <person name="Li D."/>
            <person name="Wei S."/>
            <person name="Han B."/>
            <person name="Jiang C."/>
            <person name="Yin Y."/>
            <person name="Xia T."/>
            <person name="Zhang Z."/>
            <person name="Bennetzen J.L."/>
            <person name="Zhao S."/>
            <person name="Wan X."/>
        </authorList>
    </citation>
    <scope>NUCLEOTIDE SEQUENCE [LARGE SCALE GENOMIC DNA]</scope>
    <source>
        <strain evidence="16">cv. Shuchazao</strain>
        <tissue evidence="15">Leaf</tissue>
    </source>
</reference>
<evidence type="ECO:0000259" key="14">
    <source>
        <dbReference type="Pfam" id="PF02882"/>
    </source>
</evidence>
<evidence type="ECO:0000256" key="4">
    <source>
        <dbReference type="ARBA" id="ARBA00022801"/>
    </source>
</evidence>
<keyword evidence="7" id="KW-0601">Photorespiration</keyword>
<dbReference type="InterPro" id="IPR020630">
    <property type="entry name" value="THF_DH/CycHdrlase_cat_dom"/>
</dbReference>
<keyword evidence="16" id="KW-1185">Reference proteome</keyword>
<dbReference type="GO" id="GO:0035999">
    <property type="term" value="P:tetrahydrofolate interconversion"/>
    <property type="evidence" value="ECO:0007669"/>
    <property type="project" value="TreeGrafter"/>
</dbReference>
<dbReference type="PROSITE" id="PS00767">
    <property type="entry name" value="THF_DHG_CYH_2"/>
    <property type="match status" value="1"/>
</dbReference>
<dbReference type="InterPro" id="IPR020631">
    <property type="entry name" value="THF_DH/CycHdrlase_NAD-bd_dom"/>
</dbReference>
<gene>
    <name evidence="15" type="ORF">TEA_025105</name>
</gene>
<comment type="pathway">
    <text evidence="1">One-carbon metabolism; tetrahydrofolate interconversion.</text>
</comment>
<evidence type="ECO:0000256" key="3">
    <source>
        <dbReference type="ARBA" id="ARBA00022563"/>
    </source>
</evidence>
<accession>A0A4S4EG88</accession>
<dbReference type="HAMAP" id="MF_01576">
    <property type="entry name" value="THF_DHG_CYH"/>
    <property type="match status" value="1"/>
</dbReference>
<dbReference type="SUPFAM" id="SSF51735">
    <property type="entry name" value="NAD(P)-binding Rossmann-fold domains"/>
    <property type="match status" value="1"/>
</dbReference>
<evidence type="ECO:0000313" key="15">
    <source>
        <dbReference type="EMBL" id="THG14974.1"/>
    </source>
</evidence>
<evidence type="ECO:0000259" key="13">
    <source>
        <dbReference type="Pfam" id="PF00763"/>
    </source>
</evidence>
<name>A0A4S4EG88_CAMSN</name>
<evidence type="ECO:0000256" key="11">
    <source>
        <dbReference type="ARBA" id="ARBA00058319"/>
    </source>
</evidence>
<keyword evidence="8" id="KW-0511">Multifunctional enzyme</keyword>
<keyword evidence="5" id="KW-0521">NADP</keyword>
<dbReference type="Gene3D" id="3.40.50.10860">
    <property type="entry name" value="Leucine Dehydrogenase, chain A, domain 1"/>
    <property type="match status" value="1"/>
</dbReference>
<dbReference type="GO" id="GO:0009853">
    <property type="term" value="P:photorespiration"/>
    <property type="evidence" value="ECO:0007669"/>
    <property type="project" value="UniProtKB-KW"/>
</dbReference>
<evidence type="ECO:0000256" key="5">
    <source>
        <dbReference type="ARBA" id="ARBA00022857"/>
    </source>
</evidence>
<proteinExistence type="inferred from homology"/>
<dbReference type="Gene3D" id="3.40.50.720">
    <property type="entry name" value="NAD(P)-binding Rossmann-like Domain"/>
    <property type="match status" value="1"/>
</dbReference>
<dbReference type="EMBL" id="SDRB02005001">
    <property type="protein sequence ID" value="THG14974.1"/>
    <property type="molecule type" value="Genomic_DNA"/>
</dbReference>
<evidence type="ECO:0000256" key="10">
    <source>
        <dbReference type="ARBA" id="ARBA00052194"/>
    </source>
</evidence>
<dbReference type="FunFam" id="3.40.50.720:FF:000006">
    <property type="entry name" value="Bifunctional protein FolD"/>
    <property type="match status" value="1"/>
</dbReference>
<dbReference type="InterPro" id="IPR000672">
    <property type="entry name" value="THF_DH/CycHdrlase"/>
</dbReference>
<dbReference type="InterPro" id="IPR020867">
    <property type="entry name" value="THF_DH/CycHdrlase_CS"/>
</dbReference>
<organism evidence="15 16">
    <name type="scientific">Camellia sinensis var. sinensis</name>
    <name type="common">China tea</name>
    <dbReference type="NCBI Taxonomy" id="542762"/>
    <lineage>
        <taxon>Eukaryota</taxon>
        <taxon>Viridiplantae</taxon>
        <taxon>Streptophyta</taxon>
        <taxon>Embryophyta</taxon>
        <taxon>Tracheophyta</taxon>
        <taxon>Spermatophyta</taxon>
        <taxon>Magnoliopsida</taxon>
        <taxon>eudicotyledons</taxon>
        <taxon>Gunneridae</taxon>
        <taxon>Pentapetalae</taxon>
        <taxon>asterids</taxon>
        <taxon>Ericales</taxon>
        <taxon>Theaceae</taxon>
        <taxon>Camellia</taxon>
    </lineage>
</organism>
<evidence type="ECO:0000256" key="7">
    <source>
        <dbReference type="ARBA" id="ARBA00023238"/>
    </source>
</evidence>
<evidence type="ECO:0000256" key="8">
    <source>
        <dbReference type="ARBA" id="ARBA00023268"/>
    </source>
</evidence>
<sequence>MASQSDQHHNKEANIIDGKAIAQTIRSEIASEVLHLSNKYGKVPGLAVVIVGCRKDSQSYVSMKRKACAEVGIKSFDVDLREQVSEAELISKVHELNAHPDVHGILVQLPLPKHINEEKVLSEISIEKDVDGFHPLNIGKLAMKGREPLFLPCTPKAIYLGCLELLSRSGISIKGKKAVVVGRSNIVGLPVSLLLLKADATVTVVHSHTRDPESIIREADIIIAAAGQAMMVKGSWIKPGAAVIDVGTNAVDDPSRKSGYRLVGDVDFHEACKVAGWVTPVPGGVGPMTVAMLLKNTLEGAKRVMAQ</sequence>
<keyword evidence="6" id="KW-0560">Oxidoreductase</keyword>
<dbReference type="STRING" id="542762.A0A4S4EG88"/>
<evidence type="ECO:0000256" key="1">
    <source>
        <dbReference type="ARBA" id="ARBA00004777"/>
    </source>
</evidence>
<dbReference type="GO" id="GO:0004488">
    <property type="term" value="F:methylenetetrahydrofolate dehydrogenase (NADP+) activity"/>
    <property type="evidence" value="ECO:0007669"/>
    <property type="project" value="UniProtKB-EC"/>
</dbReference>
<comment type="similarity">
    <text evidence="12">Belongs to the tetrahydrofolate dehydrogenase/cyclohydrolase family.</text>
</comment>
<comment type="catalytic activity">
    <reaction evidence="9">
        <text>(6R)-5,10-methenyltetrahydrofolate + H2O = (6R)-10-formyltetrahydrofolate + H(+)</text>
        <dbReference type="Rhea" id="RHEA:23700"/>
        <dbReference type="ChEBI" id="CHEBI:15377"/>
        <dbReference type="ChEBI" id="CHEBI:15378"/>
        <dbReference type="ChEBI" id="CHEBI:57455"/>
        <dbReference type="ChEBI" id="CHEBI:195366"/>
        <dbReference type="EC" id="3.5.4.9"/>
    </reaction>
</comment>
<comment type="catalytic activity">
    <reaction evidence="10">
        <text>(6R)-5,10-methylene-5,6,7,8-tetrahydrofolate + NADP(+) = (6R)-5,10-methenyltetrahydrofolate + NADPH</text>
        <dbReference type="Rhea" id="RHEA:22812"/>
        <dbReference type="ChEBI" id="CHEBI:15636"/>
        <dbReference type="ChEBI" id="CHEBI:57455"/>
        <dbReference type="ChEBI" id="CHEBI:57783"/>
        <dbReference type="ChEBI" id="CHEBI:58349"/>
        <dbReference type="EC" id="1.5.1.5"/>
    </reaction>
</comment>
<feature type="domain" description="Tetrahydrofolate dehydrogenase/cyclohydrolase catalytic" evidence="13">
    <location>
        <begin position="16"/>
        <end position="131"/>
    </location>
</feature>
<protein>
    <submittedName>
        <fullName evidence="15">Uncharacterized protein</fullName>
    </submittedName>
</protein>
<comment type="caution">
    <text evidence="15">The sequence shown here is derived from an EMBL/GenBank/DDBJ whole genome shotgun (WGS) entry which is preliminary data.</text>
</comment>
<dbReference type="GO" id="GO:0005829">
    <property type="term" value="C:cytosol"/>
    <property type="evidence" value="ECO:0007669"/>
    <property type="project" value="TreeGrafter"/>
</dbReference>
<feature type="domain" description="Tetrahydrofolate dehydrogenase/cyclohydrolase NAD(P)-binding" evidence="14">
    <location>
        <begin position="152"/>
        <end position="303"/>
    </location>
</feature>